<protein>
    <recommendedName>
        <fullName evidence="3">Phosducin domain-containing protein</fullName>
    </recommendedName>
</protein>
<comment type="similarity">
    <text evidence="1">Belongs to the phosducin family.</text>
</comment>
<evidence type="ECO:0000256" key="2">
    <source>
        <dbReference type="SAM" id="MobiDB-lite"/>
    </source>
</evidence>
<dbReference type="CDD" id="cd02988">
    <property type="entry name" value="Phd_like_VIAF"/>
    <property type="match status" value="1"/>
</dbReference>
<dbReference type="PANTHER" id="PTHR45809">
    <property type="entry name" value="VIRAL IAP-ASSOCIATED FACTOR HOMOLOG"/>
    <property type="match status" value="1"/>
</dbReference>
<feature type="compositionally biased region" description="Low complexity" evidence="2">
    <location>
        <begin position="116"/>
        <end position="135"/>
    </location>
</feature>
<feature type="domain" description="Phosducin" evidence="3">
    <location>
        <begin position="146"/>
        <end position="211"/>
    </location>
</feature>
<dbReference type="InterPro" id="IPR051498">
    <property type="entry name" value="Phosducin-like_chap/apop_reg"/>
</dbReference>
<dbReference type="AlphaFoldDB" id="A0A7S3VMH1"/>
<dbReference type="EMBL" id="HBIP01014104">
    <property type="protein sequence ID" value="CAE0493062.1"/>
    <property type="molecule type" value="Transcribed_RNA"/>
</dbReference>
<evidence type="ECO:0000256" key="1">
    <source>
        <dbReference type="ARBA" id="ARBA00009686"/>
    </source>
</evidence>
<reference evidence="4" key="1">
    <citation type="submission" date="2021-01" db="EMBL/GenBank/DDBJ databases">
        <authorList>
            <person name="Corre E."/>
            <person name="Pelletier E."/>
            <person name="Niang G."/>
            <person name="Scheremetjew M."/>
            <person name="Finn R."/>
            <person name="Kale V."/>
            <person name="Holt S."/>
            <person name="Cochrane G."/>
            <person name="Meng A."/>
            <person name="Brown T."/>
            <person name="Cohen L."/>
        </authorList>
    </citation>
    <scope>NUCLEOTIDE SEQUENCE</scope>
    <source>
        <strain evidence="4">CCMP1320</strain>
    </source>
</reference>
<evidence type="ECO:0000313" key="4">
    <source>
        <dbReference type="EMBL" id="CAE0493062.1"/>
    </source>
</evidence>
<dbReference type="SUPFAM" id="SSF52833">
    <property type="entry name" value="Thioredoxin-like"/>
    <property type="match status" value="1"/>
</dbReference>
<dbReference type="GO" id="GO:0005737">
    <property type="term" value="C:cytoplasm"/>
    <property type="evidence" value="ECO:0007669"/>
    <property type="project" value="TreeGrafter"/>
</dbReference>
<name>A0A7S3VMH1_DUNTE</name>
<dbReference type="Pfam" id="PF02114">
    <property type="entry name" value="Phosducin"/>
    <property type="match status" value="1"/>
</dbReference>
<dbReference type="InterPro" id="IPR036249">
    <property type="entry name" value="Thioredoxin-like_sf"/>
</dbReference>
<sequence length="284" mass="31680">MTDYHTVYKNAHKEPTEWEDLQRKYGNLPPKEEVWKPERYAPSPEIVKDKAWIDGHQEAEELSDLEDEFADDRFLEEYRQRRIQELKEASTRPRFGTVEEIRAAEFVQKVTEASQGSTSPAPAASHAASGSSGVAEEQPAEGSSGRDQEGVWVVVELYKPGQAASARMSPCIDELAARYPSTKFVRIVSTDCIPKYPDTNLPTLLVYYGGACKKHLVGPGAFGGPRISPEQVALVLNAIGPICKGNEEESGDLKRGEDFRLVRQLVRRVVAQKEEEEDESSDDL</sequence>
<feature type="region of interest" description="Disordered" evidence="2">
    <location>
        <begin position="111"/>
        <end position="147"/>
    </location>
</feature>
<organism evidence="4">
    <name type="scientific">Dunaliella tertiolecta</name>
    <name type="common">Green alga</name>
    <dbReference type="NCBI Taxonomy" id="3047"/>
    <lineage>
        <taxon>Eukaryota</taxon>
        <taxon>Viridiplantae</taxon>
        <taxon>Chlorophyta</taxon>
        <taxon>core chlorophytes</taxon>
        <taxon>Chlorophyceae</taxon>
        <taxon>CS clade</taxon>
        <taxon>Chlamydomonadales</taxon>
        <taxon>Dunaliellaceae</taxon>
        <taxon>Dunaliella</taxon>
    </lineage>
</organism>
<dbReference type="GO" id="GO:0006457">
    <property type="term" value="P:protein folding"/>
    <property type="evidence" value="ECO:0007669"/>
    <property type="project" value="TreeGrafter"/>
</dbReference>
<accession>A0A7S3VMH1</accession>
<dbReference type="PANTHER" id="PTHR45809:SF3">
    <property type="entry name" value="VIRAL IAP-ASSOCIATED FACTOR HOMOLOG"/>
    <property type="match status" value="1"/>
</dbReference>
<proteinExistence type="inferred from homology"/>
<evidence type="ECO:0000259" key="3">
    <source>
        <dbReference type="Pfam" id="PF02114"/>
    </source>
</evidence>
<dbReference type="Gene3D" id="3.40.30.10">
    <property type="entry name" value="Glutaredoxin"/>
    <property type="match status" value="1"/>
</dbReference>
<dbReference type="InterPro" id="IPR024253">
    <property type="entry name" value="Phosducin_thioredoxin-like_dom"/>
</dbReference>
<gene>
    <name evidence="4" type="ORF">DTER00134_LOCUS8135</name>
</gene>